<proteinExistence type="predicted"/>
<reference evidence="1" key="2">
    <citation type="submission" date="2016-06" db="EMBL/GenBank/DDBJ databases">
        <title>The genome of a short-lived fish provides insights into sex chromosome evolution and the genetic control of aging.</title>
        <authorList>
            <person name="Reichwald K."/>
            <person name="Felder M."/>
            <person name="Petzold A."/>
            <person name="Koch P."/>
            <person name="Groth M."/>
            <person name="Platzer M."/>
        </authorList>
    </citation>
    <scope>NUCLEOTIDE SEQUENCE</scope>
    <source>
        <tissue evidence="1">Brain</tissue>
    </source>
</reference>
<dbReference type="EMBL" id="HAEB01011813">
    <property type="protein sequence ID" value="SBQ58340.1"/>
    <property type="molecule type" value="Transcribed_RNA"/>
</dbReference>
<dbReference type="AlphaFoldDB" id="A0A1A8FG11"/>
<evidence type="ECO:0000313" key="1">
    <source>
        <dbReference type="EMBL" id="SBQ58340.1"/>
    </source>
</evidence>
<dbReference type="EMBL" id="HAEC01006749">
    <property type="protein sequence ID" value="SBQ74887.1"/>
    <property type="molecule type" value="Transcribed_RNA"/>
</dbReference>
<reference evidence="1" key="1">
    <citation type="submission" date="2016-05" db="EMBL/GenBank/DDBJ databases">
        <authorList>
            <person name="Lavstsen T."/>
            <person name="Jespersen J.S."/>
        </authorList>
    </citation>
    <scope>NUCLEOTIDE SEQUENCE</scope>
    <source>
        <tissue evidence="1">Brain</tissue>
    </source>
</reference>
<protein>
    <submittedName>
        <fullName evidence="1">Uncharacterized protein</fullName>
    </submittedName>
</protein>
<name>A0A1A8FG11_9TELE</name>
<gene>
    <name evidence="1" type="primary">Nfu_g_1_012529</name>
</gene>
<sequence>MFHMSHVSSHGTSPGAYYEPVNIYAVNKRAQLSDGSSVSCDGRVRTQVGPTTCSSYIYEGLVFKDVLFFLLKDGLTNNFRSIKLCKLVNSNTFPLFMPFIGQWNTRHLYWTHLHSKETYFSF</sequence>
<organism evidence="1">
    <name type="scientific">Nothobranchius korthausae</name>
    <dbReference type="NCBI Taxonomy" id="1143690"/>
    <lineage>
        <taxon>Eukaryota</taxon>
        <taxon>Metazoa</taxon>
        <taxon>Chordata</taxon>
        <taxon>Craniata</taxon>
        <taxon>Vertebrata</taxon>
        <taxon>Euteleostomi</taxon>
        <taxon>Actinopterygii</taxon>
        <taxon>Neopterygii</taxon>
        <taxon>Teleostei</taxon>
        <taxon>Neoteleostei</taxon>
        <taxon>Acanthomorphata</taxon>
        <taxon>Ovalentaria</taxon>
        <taxon>Atherinomorphae</taxon>
        <taxon>Cyprinodontiformes</taxon>
        <taxon>Nothobranchiidae</taxon>
        <taxon>Nothobranchius</taxon>
    </lineage>
</organism>
<accession>A0A1A8FG11</accession>